<dbReference type="InterPro" id="IPR021145">
    <property type="entry name" value="Portal_protein_SPP1_Gp6-like"/>
</dbReference>
<proteinExistence type="predicted"/>
<organism evidence="1">
    <name type="scientific">Siphoviridae sp. ctu1h4</name>
    <dbReference type="NCBI Taxonomy" id="2826499"/>
    <lineage>
        <taxon>Viruses</taxon>
        <taxon>Duplodnaviria</taxon>
        <taxon>Heunggongvirae</taxon>
        <taxon>Uroviricota</taxon>
        <taxon>Caudoviricetes</taxon>
    </lineage>
</organism>
<reference evidence="1" key="1">
    <citation type="journal article" date="2021" name="Proc. Natl. Acad. Sci. U.S.A.">
        <title>A Catalog of Tens of Thousands of Viruses from Human Metagenomes Reveals Hidden Associations with Chronic Diseases.</title>
        <authorList>
            <person name="Tisza M.J."/>
            <person name="Buck C.B."/>
        </authorList>
    </citation>
    <scope>NUCLEOTIDE SEQUENCE</scope>
    <source>
        <strain evidence="1">Ctu1h4</strain>
    </source>
</reference>
<dbReference type="EMBL" id="BK015001">
    <property type="protein sequence ID" value="DAD86501.1"/>
    <property type="molecule type" value="Genomic_DNA"/>
</dbReference>
<protein>
    <submittedName>
        <fullName evidence="1">PORTAL PROTEIN</fullName>
    </submittedName>
</protein>
<name>A0A8S5MVR9_9CAUD</name>
<sequence length="484" mass="52875">MSTNVDLRLIAGMGPQLFTAPSVAGLPVDLQATLEELVNTWQARYPGNARRQAYLDCKVYVDSLDIALPREIARDLRLVSTWPEKAVFSLTSRCHWDGVVAPDGTEDPYGLASILEENRFSTEIGQAVASAATHGVAFLTTLPGDGAAGDPPVLVLPYSAMTAAALWDRRRRGIRAGLLVNDVDYLGRPTELILLTPHVMVSMAPLGTQGWFVTGHVEHNLGRTPMEALVYRGNLDRPLGRSRLTDGVLSIVDRAVRASMRMDVSSELFTAPGLLLRGVDRATFDQIKGSWSWRLGSVKGISRDEEGDLPEVDMIPQQSMQPYVDQLRELAQELAGALSLPVGSLGIVQDNPSSADAIYAAREELVTEASDFNDANSYALNRVYRNILMLRDGVLPEDAARISTHWRNPARPSIVSQSDAMIKQIQAIPEIGKTDVALEELGYTRQQITRMRAQIEQQRGRDNLDAILRGARGPAAGGGDFDLI</sequence>
<accession>A0A8S5MVR9</accession>
<dbReference type="Pfam" id="PF05133">
    <property type="entry name" value="SPP1_portal"/>
    <property type="match status" value="1"/>
</dbReference>
<evidence type="ECO:0000313" key="1">
    <source>
        <dbReference type="EMBL" id="DAD86501.1"/>
    </source>
</evidence>